<dbReference type="AlphaFoldDB" id="A0A4Z0PP15"/>
<dbReference type="OrthoDB" id="5288100at2"/>
<dbReference type="Proteomes" id="UP000297739">
    <property type="component" value="Unassembled WGS sequence"/>
</dbReference>
<dbReference type="InterPro" id="IPR007357">
    <property type="entry name" value="PhrB-like"/>
</dbReference>
<evidence type="ECO:0000313" key="1">
    <source>
        <dbReference type="EMBL" id="TGE18675.1"/>
    </source>
</evidence>
<comment type="caution">
    <text evidence="1">The sequence shown here is derived from an EMBL/GenBank/DDBJ whole genome shotgun (WGS) entry which is preliminary data.</text>
</comment>
<dbReference type="EMBL" id="SRLD01000006">
    <property type="protein sequence ID" value="TGE18675.1"/>
    <property type="molecule type" value="Genomic_DNA"/>
</dbReference>
<keyword evidence="2" id="KW-1185">Reference proteome</keyword>
<sequence length="55" mass="6621">MRILTAAKDIFWLIFYVAQRKQQQRLQINGQPTGGKWTFDAESRERFSKYEIELI</sequence>
<evidence type="ECO:0000313" key="2">
    <source>
        <dbReference type="Proteomes" id="UP000297739"/>
    </source>
</evidence>
<reference evidence="1 2" key="1">
    <citation type="submission" date="2019-04" db="EMBL/GenBank/DDBJ databases">
        <authorList>
            <person name="Feng G."/>
            <person name="Zhang J."/>
            <person name="Zhu H."/>
        </authorList>
    </citation>
    <scope>NUCLEOTIDE SEQUENCE [LARGE SCALE GENOMIC DNA]</scope>
    <source>
        <strain evidence="1 2">JCM 17223</strain>
    </source>
</reference>
<gene>
    <name evidence="1" type="ORF">E5J99_05055</name>
</gene>
<organism evidence="1 2">
    <name type="scientific">Hymenobacter elongatus</name>
    <dbReference type="NCBI Taxonomy" id="877208"/>
    <lineage>
        <taxon>Bacteria</taxon>
        <taxon>Pseudomonadati</taxon>
        <taxon>Bacteroidota</taxon>
        <taxon>Cytophagia</taxon>
        <taxon>Cytophagales</taxon>
        <taxon>Hymenobacteraceae</taxon>
        <taxon>Hymenobacter</taxon>
    </lineage>
</organism>
<proteinExistence type="predicted"/>
<protein>
    <submittedName>
        <fullName evidence="1">Uncharacterized protein</fullName>
    </submittedName>
</protein>
<accession>A0A4Z0PP15</accession>
<dbReference type="Pfam" id="PF04244">
    <property type="entry name" value="DPRP"/>
    <property type="match status" value="1"/>
</dbReference>
<name>A0A4Z0PP15_9BACT</name>
<dbReference type="Gene3D" id="1.25.40.80">
    <property type="match status" value="1"/>
</dbReference>